<evidence type="ECO:0000256" key="1">
    <source>
        <dbReference type="ARBA" id="ARBA00004123"/>
    </source>
</evidence>
<dbReference type="GO" id="GO:0006357">
    <property type="term" value="P:regulation of transcription by RNA polymerase II"/>
    <property type="evidence" value="ECO:0007669"/>
    <property type="project" value="InterPro"/>
</dbReference>
<comment type="similarity">
    <text evidence="2 9">Belongs to the Mediator complex subunit 19 family.</text>
</comment>
<evidence type="ECO:0000256" key="2">
    <source>
        <dbReference type="ARBA" id="ARBA00009259"/>
    </source>
</evidence>
<keyword evidence="5 9" id="KW-0010">Activator</keyword>
<evidence type="ECO:0000256" key="10">
    <source>
        <dbReference type="SAM" id="MobiDB-lite"/>
    </source>
</evidence>
<keyword evidence="4 9" id="KW-0805">Transcription regulation</keyword>
<evidence type="ECO:0000256" key="5">
    <source>
        <dbReference type="ARBA" id="ARBA00023159"/>
    </source>
</evidence>
<comment type="subcellular location">
    <subcellularLocation>
        <location evidence="1 9">Nucleus</location>
    </subcellularLocation>
</comment>
<dbReference type="GO" id="GO:0070847">
    <property type="term" value="C:core mediator complex"/>
    <property type="evidence" value="ECO:0007669"/>
    <property type="project" value="TreeGrafter"/>
</dbReference>
<dbReference type="OrthoDB" id="2160599at2759"/>
<evidence type="ECO:0000256" key="3">
    <source>
        <dbReference type="ARBA" id="ARBA00019615"/>
    </source>
</evidence>
<evidence type="ECO:0000256" key="8">
    <source>
        <dbReference type="ARBA" id="ARBA00032018"/>
    </source>
</evidence>
<evidence type="ECO:0000313" key="11">
    <source>
        <dbReference type="EMBL" id="POS88124.1"/>
    </source>
</evidence>
<keyword evidence="6 9" id="KW-0804">Transcription</keyword>
<dbReference type="Pfam" id="PF08633">
    <property type="entry name" value="Rox3"/>
    <property type="match status" value="1"/>
</dbReference>
<dbReference type="EMBL" id="PEDP01000029">
    <property type="protein sequence ID" value="POS88124.1"/>
    <property type="molecule type" value="Genomic_DNA"/>
</dbReference>
<dbReference type="GO" id="GO:0016592">
    <property type="term" value="C:mediator complex"/>
    <property type="evidence" value="ECO:0007669"/>
    <property type="project" value="InterPro"/>
</dbReference>
<comment type="function">
    <text evidence="9">Component of the Mediator complex, a coactivator involved in the regulated transcription of nearly all RNA polymerase II-dependent genes. Mediator functions as a bridge to convey information from gene-specific regulatory proteins to the basal RNA polymerase II transcription machinery. Mediator is recruited to promoters by direct interactions with regulatory proteins and serves as a scaffold for the assembly of a functional preinitiation complex with RNA polymerase II and the general transcription factors.</text>
</comment>
<evidence type="ECO:0000313" key="12">
    <source>
        <dbReference type="Proteomes" id="UP000237438"/>
    </source>
</evidence>
<name>A0A2S4Q1F4_9PEZI</name>
<proteinExistence type="inferred from homology"/>
<evidence type="ECO:0000256" key="4">
    <source>
        <dbReference type="ARBA" id="ARBA00023015"/>
    </source>
</evidence>
<dbReference type="Proteomes" id="UP000237438">
    <property type="component" value="Unassembled WGS sequence"/>
</dbReference>
<dbReference type="PANTHER" id="PTHR28270">
    <property type="entry name" value="MEDIATOR OF RNA POLYMERASE II TRANSCRIPTION SUBUNIT 19"/>
    <property type="match status" value="1"/>
</dbReference>
<feature type="compositionally biased region" description="Polar residues" evidence="10">
    <location>
        <begin position="237"/>
        <end position="255"/>
    </location>
</feature>
<organism evidence="11 12">
    <name type="scientific">Erysiphe pulchra</name>
    <dbReference type="NCBI Taxonomy" id="225359"/>
    <lineage>
        <taxon>Eukaryota</taxon>
        <taxon>Fungi</taxon>
        <taxon>Dikarya</taxon>
        <taxon>Ascomycota</taxon>
        <taxon>Pezizomycotina</taxon>
        <taxon>Leotiomycetes</taxon>
        <taxon>Erysiphales</taxon>
        <taxon>Erysiphaceae</taxon>
        <taxon>Erysiphe</taxon>
    </lineage>
</organism>
<dbReference type="STRING" id="225359.A0A2S4Q1F4"/>
<dbReference type="PANTHER" id="PTHR28270:SF1">
    <property type="entry name" value="MEDIATOR OF RNA POLYMERASE II TRANSCRIPTION SUBUNIT 19"/>
    <property type="match status" value="1"/>
</dbReference>
<gene>
    <name evidence="9" type="primary">MED19</name>
    <name evidence="11" type="ORF">EPUL_001217</name>
</gene>
<accession>A0A2S4Q1F4</accession>
<dbReference type="InterPro" id="IPR013942">
    <property type="entry name" value="Mediator_Med19_fun"/>
</dbReference>
<evidence type="ECO:0000256" key="9">
    <source>
        <dbReference type="RuleBase" id="RU364151"/>
    </source>
</evidence>
<feature type="region of interest" description="Disordered" evidence="10">
    <location>
        <begin position="223"/>
        <end position="272"/>
    </location>
</feature>
<evidence type="ECO:0000256" key="6">
    <source>
        <dbReference type="ARBA" id="ARBA00023163"/>
    </source>
</evidence>
<protein>
    <recommendedName>
        <fullName evidence="3 9">Mediator of RNA polymerase II transcription subunit 19</fullName>
    </recommendedName>
    <alternativeName>
        <fullName evidence="8 9">Mediator complex subunit 19</fullName>
    </alternativeName>
</protein>
<comment type="subunit">
    <text evidence="9">Component of the Mediator complex.</text>
</comment>
<keyword evidence="7 9" id="KW-0539">Nucleus</keyword>
<sequence>MPFDHPQTPESPRNPTSVEIAKQLTSPNSYFILTPAHSINGSVSSNAIDMSLCEESNKRKRENEDVGDQKCKRAHIEVGRLNLKDLHLDVGKKYKLCHTPIPTSNPDLTQDLFALYNLESVSKSVARTNPDGSKGVRLRKTYKNHIKDHQLSGNFDSVKRETDDKNTLFTMMITPQEDWENEFSNLEKIEYGIPDSIKQLMGNAFKMSRGTIPKPSWNSSVLGDLAPSSISHEQHRPNQTIPKLQQQSNLGNLKTSKLVGPRPRRSVKKRTYGDSSFEGYGEGYVDDEDQEVDFTIGDGDGLSRKRPKKVSLYYLLYYGKKLTIFSLHKVMASKMHQRAITAMAQEW</sequence>
<comment type="caution">
    <text evidence="11">The sequence shown here is derived from an EMBL/GenBank/DDBJ whole genome shotgun (WGS) entry which is preliminary data.</text>
</comment>
<evidence type="ECO:0000256" key="7">
    <source>
        <dbReference type="ARBA" id="ARBA00023242"/>
    </source>
</evidence>
<dbReference type="AlphaFoldDB" id="A0A2S4Q1F4"/>
<reference evidence="11 12" key="1">
    <citation type="submission" date="2017-10" db="EMBL/GenBank/DDBJ databases">
        <title>Development of genomic resources for the powdery mildew, Erysiphe pulchra.</title>
        <authorList>
            <person name="Wadl P.A."/>
            <person name="Mack B.M."/>
            <person name="Moore G."/>
            <person name="Beltz S.B."/>
        </authorList>
    </citation>
    <scope>NUCLEOTIDE SEQUENCE [LARGE SCALE GENOMIC DNA]</scope>
    <source>
        <strain evidence="11">Cflorida</strain>
    </source>
</reference>
<keyword evidence="12" id="KW-1185">Reference proteome</keyword>
<dbReference type="GO" id="GO:0003712">
    <property type="term" value="F:transcription coregulator activity"/>
    <property type="evidence" value="ECO:0007669"/>
    <property type="project" value="InterPro"/>
</dbReference>